<dbReference type="InterPro" id="IPR003358">
    <property type="entry name" value="tRNA_(Gua-N-7)_MeTrfase_Trmb"/>
</dbReference>
<evidence type="ECO:0000256" key="2">
    <source>
        <dbReference type="ARBA" id="ARBA00003015"/>
    </source>
</evidence>
<evidence type="ECO:0000256" key="7">
    <source>
        <dbReference type="HAMAP-Rule" id="MF_01057"/>
    </source>
</evidence>
<comment type="caution">
    <text evidence="7">Lacks conserved residue(s) required for the propagation of feature annotation.</text>
</comment>
<comment type="catalytic activity">
    <reaction evidence="1 7">
        <text>guanosine(46) in tRNA + S-adenosyl-L-methionine = N(7)-methylguanosine(46) in tRNA + S-adenosyl-L-homocysteine</text>
        <dbReference type="Rhea" id="RHEA:42708"/>
        <dbReference type="Rhea" id="RHEA-COMP:10188"/>
        <dbReference type="Rhea" id="RHEA-COMP:10189"/>
        <dbReference type="ChEBI" id="CHEBI:57856"/>
        <dbReference type="ChEBI" id="CHEBI:59789"/>
        <dbReference type="ChEBI" id="CHEBI:74269"/>
        <dbReference type="ChEBI" id="CHEBI:74480"/>
        <dbReference type="EC" id="2.1.1.33"/>
    </reaction>
</comment>
<accession>A0A6N9NDR3</accession>
<dbReference type="RefSeq" id="WP_160631188.1">
    <property type="nucleotide sequence ID" value="NZ_WWNE01000003.1"/>
</dbReference>
<dbReference type="SUPFAM" id="SSF53335">
    <property type="entry name" value="S-adenosyl-L-methionine-dependent methyltransferases"/>
    <property type="match status" value="1"/>
</dbReference>
<keyword evidence="4 7" id="KW-0808">Transferase</keyword>
<sequence>MAGKQKLAHFAEMKTFPNVFEPDTEEIFRKDYHTKGNWHKEVFKNDHPIVLELGCGKGEYSVGMARKFPMKNFIGCDIKGARMWRGAKTSQEEGIKNVAFFRTRIEFIEGGFAENEVDEIWITFPDPQPKDRQEKKRLTGPLFIERYRKFLKKGGTIHLKTDSEFFFRFTLDEIKERGYELLEHTFDLYGDAVHNYDQDTKDILSIKTHYEKIFSDKGFKINYLKFKVH</sequence>
<protein>
    <recommendedName>
        <fullName evidence="7">tRNA (guanine-N(7)-)-methyltransferase</fullName>
        <ecNumber evidence="7">2.1.1.33</ecNumber>
    </recommendedName>
    <alternativeName>
        <fullName evidence="7">tRNA (guanine(46)-N(7))-methyltransferase</fullName>
    </alternativeName>
    <alternativeName>
        <fullName evidence="7">tRNA(m7G46)-methyltransferase</fullName>
    </alternativeName>
</protein>
<evidence type="ECO:0000256" key="6">
    <source>
        <dbReference type="ARBA" id="ARBA00022694"/>
    </source>
</evidence>
<comment type="pathway">
    <text evidence="7">tRNA modification; N(7)-methylguanine-tRNA biosynthesis.</text>
</comment>
<comment type="function">
    <text evidence="2 7">Catalyzes the formation of N(7)-methylguanine at position 46 (m7G46) in tRNA.</text>
</comment>
<dbReference type="PROSITE" id="PS51625">
    <property type="entry name" value="SAM_MT_TRMB"/>
    <property type="match status" value="1"/>
</dbReference>
<dbReference type="UniPathway" id="UPA00989"/>
<name>A0A6N9NDR3_9FLAO</name>
<dbReference type="CDD" id="cd02440">
    <property type="entry name" value="AdoMet_MTases"/>
    <property type="match status" value="1"/>
</dbReference>
<evidence type="ECO:0000256" key="3">
    <source>
        <dbReference type="ARBA" id="ARBA00022603"/>
    </source>
</evidence>
<dbReference type="PANTHER" id="PTHR23417">
    <property type="entry name" value="3-DEOXY-D-MANNO-OCTULOSONIC-ACID TRANSFERASE/TRNA GUANINE-N 7 - -METHYLTRANSFERASE"/>
    <property type="match status" value="1"/>
</dbReference>
<keyword evidence="9" id="KW-1185">Reference proteome</keyword>
<comment type="caution">
    <text evidence="8">The sequence shown here is derived from an EMBL/GenBank/DDBJ whole genome shotgun (WGS) entry which is preliminary data.</text>
</comment>
<dbReference type="EMBL" id="WWNE01000003">
    <property type="protein sequence ID" value="NBG64738.1"/>
    <property type="molecule type" value="Genomic_DNA"/>
</dbReference>
<gene>
    <name evidence="7 8" type="primary">trmB</name>
    <name evidence="8" type="ORF">GQN54_01325</name>
</gene>
<feature type="binding site" evidence="7">
    <location>
        <position position="52"/>
    </location>
    <ligand>
        <name>S-adenosyl-L-methionine</name>
        <dbReference type="ChEBI" id="CHEBI:59789"/>
    </ligand>
</feature>
<dbReference type="AlphaFoldDB" id="A0A6N9NDR3"/>
<keyword evidence="5 7" id="KW-0949">S-adenosyl-L-methionine</keyword>
<evidence type="ECO:0000256" key="5">
    <source>
        <dbReference type="ARBA" id="ARBA00022691"/>
    </source>
</evidence>
<evidence type="ECO:0000256" key="1">
    <source>
        <dbReference type="ARBA" id="ARBA00000142"/>
    </source>
</evidence>
<keyword evidence="3 7" id="KW-0489">Methyltransferase</keyword>
<evidence type="ECO:0000313" key="8">
    <source>
        <dbReference type="EMBL" id="NBG64738.1"/>
    </source>
</evidence>
<dbReference type="GO" id="GO:0043527">
    <property type="term" value="C:tRNA methyltransferase complex"/>
    <property type="evidence" value="ECO:0007669"/>
    <property type="project" value="TreeGrafter"/>
</dbReference>
<dbReference type="InterPro" id="IPR029063">
    <property type="entry name" value="SAM-dependent_MTases_sf"/>
</dbReference>
<dbReference type="NCBIfam" id="NF001080">
    <property type="entry name" value="PRK00121.2-2"/>
    <property type="match status" value="1"/>
</dbReference>
<feature type="binding site" evidence="7">
    <location>
        <begin position="208"/>
        <end position="211"/>
    </location>
    <ligand>
        <name>substrate</name>
    </ligand>
</feature>
<dbReference type="InterPro" id="IPR055361">
    <property type="entry name" value="tRNA_methyltr_TrmB_bact"/>
</dbReference>
<dbReference type="EC" id="2.1.1.33" evidence="7"/>
<dbReference type="NCBIfam" id="TIGR00091">
    <property type="entry name" value="tRNA (guanosine(46)-N7)-methyltransferase TrmB"/>
    <property type="match status" value="1"/>
</dbReference>
<feature type="binding site" evidence="7">
    <location>
        <position position="77"/>
    </location>
    <ligand>
        <name>S-adenosyl-L-methionine</name>
        <dbReference type="ChEBI" id="CHEBI:59789"/>
    </ligand>
</feature>
<dbReference type="HAMAP" id="MF_01057">
    <property type="entry name" value="tRNA_methyltr_TrmB"/>
    <property type="match status" value="1"/>
</dbReference>
<feature type="binding site" evidence="7">
    <location>
        <position position="130"/>
    </location>
    <ligand>
        <name>substrate</name>
    </ligand>
</feature>
<dbReference type="GO" id="GO:0008176">
    <property type="term" value="F:tRNA (guanine(46)-N7)-methyltransferase activity"/>
    <property type="evidence" value="ECO:0007669"/>
    <property type="project" value="UniProtKB-UniRule"/>
</dbReference>
<dbReference type="Proteomes" id="UP000470771">
    <property type="component" value="Unassembled WGS sequence"/>
</dbReference>
<dbReference type="Pfam" id="PF02390">
    <property type="entry name" value="Methyltransf_4"/>
    <property type="match status" value="1"/>
</dbReference>
<organism evidence="8 9">
    <name type="scientific">Acidiluteibacter ferrifornacis</name>
    <dbReference type="NCBI Taxonomy" id="2692424"/>
    <lineage>
        <taxon>Bacteria</taxon>
        <taxon>Pseudomonadati</taxon>
        <taxon>Bacteroidota</taxon>
        <taxon>Flavobacteriia</taxon>
        <taxon>Flavobacteriales</taxon>
        <taxon>Cryomorphaceae</taxon>
        <taxon>Acidiluteibacter</taxon>
    </lineage>
</organism>
<dbReference type="Gene3D" id="3.40.50.150">
    <property type="entry name" value="Vaccinia Virus protein VP39"/>
    <property type="match status" value="1"/>
</dbReference>
<keyword evidence="6 7" id="KW-0819">tRNA processing</keyword>
<feature type="binding site" evidence="7">
    <location>
        <position position="126"/>
    </location>
    <ligand>
        <name>S-adenosyl-L-methionine</name>
        <dbReference type="ChEBI" id="CHEBI:59789"/>
    </ligand>
</feature>
<dbReference type="PANTHER" id="PTHR23417:SF14">
    <property type="entry name" value="PENTACOTRIPEPTIDE-REPEAT REGION OF PRORP DOMAIN-CONTAINING PROTEIN"/>
    <property type="match status" value="1"/>
</dbReference>
<proteinExistence type="inferred from homology"/>
<evidence type="ECO:0000256" key="4">
    <source>
        <dbReference type="ARBA" id="ARBA00022679"/>
    </source>
</evidence>
<comment type="similarity">
    <text evidence="7">Belongs to the class I-like SAM-binding methyltransferase superfamily. TrmB family.</text>
</comment>
<feature type="binding site" evidence="7">
    <location>
        <position position="162"/>
    </location>
    <ligand>
        <name>substrate</name>
    </ligand>
</feature>
<evidence type="ECO:0000313" key="9">
    <source>
        <dbReference type="Proteomes" id="UP000470771"/>
    </source>
</evidence>
<reference evidence="8 9" key="1">
    <citation type="submission" date="2019-12" db="EMBL/GenBank/DDBJ databases">
        <authorList>
            <person name="Zhao J."/>
        </authorList>
    </citation>
    <scope>NUCLEOTIDE SEQUENCE [LARGE SCALE GENOMIC DNA]</scope>
    <source>
        <strain evidence="8 9">S-15</strain>
    </source>
</reference>